<proteinExistence type="predicted"/>
<keyword evidence="2" id="KW-0732">Signal</keyword>
<feature type="chain" id="PRO_5040431136" description="Neuropeptide" evidence="2">
    <location>
        <begin position="23"/>
        <end position="247"/>
    </location>
</feature>
<sequence>MSWKIILICCLMVAAIPDGGNTMRLFSWLPGNRGQGIVNNATMGMLNGARQAVNTIAGVKSQVLSSVVNATKQALDVGARMTAPIPVVGTAVGLGTNMMKSGADVVNSVGQAKISFFQNLKNAKLTMIERMFGISTTTRPTTTSRATISISTTPLTVATTTRPLATSATTTTTTRSTTTTPSTTTTTSTTTTPATTSITTTTIPTTTTPSTTTASTTTTIPTTPGTSPITLATVVTTAPTTAATPSG</sequence>
<feature type="signal peptide" evidence="2">
    <location>
        <begin position="1"/>
        <end position="22"/>
    </location>
</feature>
<evidence type="ECO:0008006" key="5">
    <source>
        <dbReference type="Google" id="ProtNLM"/>
    </source>
</evidence>
<reference evidence="3" key="1">
    <citation type="submission" date="2022-01" db="EMBL/GenBank/DDBJ databases">
        <authorList>
            <person name="King R."/>
        </authorList>
    </citation>
    <scope>NUCLEOTIDE SEQUENCE</scope>
</reference>
<dbReference type="AlphaFoldDB" id="A0A9P0HGN6"/>
<dbReference type="Proteomes" id="UP001152798">
    <property type="component" value="Chromosome 5"/>
</dbReference>
<protein>
    <recommendedName>
        <fullName evidence="5">Neuropeptide</fullName>
    </recommendedName>
</protein>
<evidence type="ECO:0000313" key="4">
    <source>
        <dbReference type="Proteomes" id="UP001152798"/>
    </source>
</evidence>
<evidence type="ECO:0000256" key="1">
    <source>
        <dbReference type="SAM" id="MobiDB-lite"/>
    </source>
</evidence>
<evidence type="ECO:0000256" key="2">
    <source>
        <dbReference type="SAM" id="SignalP"/>
    </source>
</evidence>
<dbReference type="OrthoDB" id="6627332at2759"/>
<evidence type="ECO:0000313" key="3">
    <source>
        <dbReference type="EMBL" id="CAH1401467.1"/>
    </source>
</evidence>
<organism evidence="3 4">
    <name type="scientific">Nezara viridula</name>
    <name type="common">Southern green stink bug</name>
    <name type="synonym">Cimex viridulus</name>
    <dbReference type="NCBI Taxonomy" id="85310"/>
    <lineage>
        <taxon>Eukaryota</taxon>
        <taxon>Metazoa</taxon>
        <taxon>Ecdysozoa</taxon>
        <taxon>Arthropoda</taxon>
        <taxon>Hexapoda</taxon>
        <taxon>Insecta</taxon>
        <taxon>Pterygota</taxon>
        <taxon>Neoptera</taxon>
        <taxon>Paraneoptera</taxon>
        <taxon>Hemiptera</taxon>
        <taxon>Heteroptera</taxon>
        <taxon>Panheteroptera</taxon>
        <taxon>Pentatomomorpha</taxon>
        <taxon>Pentatomoidea</taxon>
        <taxon>Pentatomidae</taxon>
        <taxon>Pentatominae</taxon>
        <taxon>Nezara</taxon>
    </lineage>
</organism>
<accession>A0A9P0HGN6</accession>
<feature type="region of interest" description="Disordered" evidence="1">
    <location>
        <begin position="164"/>
        <end position="227"/>
    </location>
</feature>
<dbReference type="EMBL" id="OV725081">
    <property type="protein sequence ID" value="CAH1401467.1"/>
    <property type="molecule type" value="Genomic_DNA"/>
</dbReference>
<gene>
    <name evidence="3" type="ORF">NEZAVI_LOCUS10482</name>
</gene>
<name>A0A9P0HGN6_NEZVI</name>
<keyword evidence="4" id="KW-1185">Reference proteome</keyword>